<dbReference type="GO" id="GO:0005815">
    <property type="term" value="C:microtubule organizing center"/>
    <property type="evidence" value="ECO:0007669"/>
    <property type="project" value="TreeGrafter"/>
</dbReference>
<dbReference type="GO" id="GO:1990023">
    <property type="term" value="C:mitotic spindle midzone"/>
    <property type="evidence" value="ECO:0007669"/>
    <property type="project" value="TreeGrafter"/>
</dbReference>
<evidence type="ECO:0000256" key="3">
    <source>
        <dbReference type="ARBA" id="ARBA00022618"/>
    </source>
</evidence>
<dbReference type="KEGG" id="ksn:43589740"/>
<feature type="region of interest" description="Disordered" evidence="6">
    <location>
        <begin position="657"/>
        <end position="716"/>
    </location>
</feature>
<dbReference type="GO" id="GO:0005876">
    <property type="term" value="C:spindle microtubule"/>
    <property type="evidence" value="ECO:0007669"/>
    <property type="project" value="TreeGrafter"/>
</dbReference>
<feature type="region of interest" description="Disordered" evidence="6">
    <location>
        <begin position="735"/>
        <end position="1051"/>
    </location>
</feature>
<organism evidence="8 9">
    <name type="scientific">Kwoniella shandongensis</name>
    <dbReference type="NCBI Taxonomy" id="1734106"/>
    <lineage>
        <taxon>Eukaryota</taxon>
        <taxon>Fungi</taxon>
        <taxon>Dikarya</taxon>
        <taxon>Basidiomycota</taxon>
        <taxon>Agaricomycotina</taxon>
        <taxon>Tremellomycetes</taxon>
        <taxon>Tremellales</taxon>
        <taxon>Cryptococcaceae</taxon>
        <taxon>Kwoniella</taxon>
    </lineage>
</organism>
<dbReference type="InterPro" id="IPR016024">
    <property type="entry name" value="ARM-type_fold"/>
</dbReference>
<accession>A0AAJ8LKJ0</accession>
<feature type="compositionally biased region" description="Low complexity" evidence="6">
    <location>
        <begin position="874"/>
        <end position="886"/>
    </location>
</feature>
<sequence>MAPAIAPDAKIPCPTPQHLQAELEDLTYALAPEEKEDTWEKFEKAIIRFAAVTRGGGYKHLEMYIEGVGRKGVGPKLAKCMLSDRGRLSGVSTDLLQTFAPRLSNNFKPLVNLYLEPLIDLLGRPNKVFLKRAEKCFITIITHCHLFAILPEMKRGLSDNATSCRRGCGIGIERAMKEWEKETFGEKGATMLEDCVKKMATDKDPEVRQTGRRVWAKFQEIWPERVDEFSAPLTPTIRRYLEMPPANGAGPSKPKAASRPVAPSLRSVSATSSTSSLGSAAARPQNNRVQALNSRPQRPTAPPATRTAPAEPGPSRRTSPRKEPEPLSAHEEEEADQLPATQPVLSRSVSSGPGRHFDVAGLGALGRHGRSVSHNILPSTNIFAQPGDHESGKYNPLSKPVRPTLSNALSTMSLPADPSETAPPPRRFAPPARIVRIIQPSDDDGAIDPPYGEHPIVTPSGTTVLRGAVRTAHAGIGRRPPPLGHAHRRVVTAPVGTIAEDENASKTPAWTGKMLAKDDAEVQDTGKTTPVETVKRAAPREHVAASAPEPFTSPAPAQTAHVDSPLMPVLIRSTSGDVKADEEEEKSDDLINMKEEVYPASPLKGLETEESRKIVEMAAKVELPGSPVRESAKLALEPGVADAEDGQTRTVAEIKQDEKEELAVGNGDVHTAVLEKQEEAPPEPRRTESERPSETLPATSEAATDIQPTSSLNDGTVNVSSITTAAVVMPPAEPIAVNKLAPSRPKVVSSNSSATIKPKQPPVTRKPPVPPARTARTVSAPISRKPFKPTSLTASTAASAARAVSVSKPAPASTVVSKPTVATSTTAKVSTLSSSTSSKPLAAVSTATKQGSVAPTKPPVPSVKTTKPEPKPVAKPAVPAVTRAAPIRVVSAARKPTVTSQVPLPPAKKEKIRLKAPLPSFRPQSSKARAVSASAAPSSLQASTSSSTSSGRARVRPEMIKLPESPARVKPSEIPLPTSPGDVPLPPTPRSKVSTLANSAHKPSPLKVELSRARAASTASAPQSPITVAPPKPLSPLLTTDTTHLPQAPSFAPAKMVTEETYLNGMGLPSTSSDPFGSVSARSGASKASTLPATSELGDETLDTTDDEMEGVVFNQRSATRPPVHTKASSAQVANETGDLIELSAPSRQINAFAPRTDVSTPHKSAAMLLAKLDGVTATPGMTGTERKVLSVRDPNTPGWMDEDVSI</sequence>
<dbReference type="InterPro" id="IPR024395">
    <property type="entry name" value="CLASP_N_dom"/>
</dbReference>
<feature type="compositionally biased region" description="Low complexity" evidence="6">
    <location>
        <begin position="789"/>
        <end position="845"/>
    </location>
</feature>
<dbReference type="EMBL" id="CP144056">
    <property type="protein sequence ID" value="WWD18906.1"/>
    <property type="molecule type" value="Genomic_DNA"/>
</dbReference>
<feature type="domain" description="CLASP N-terminal" evidence="7">
    <location>
        <begin position="20"/>
        <end position="242"/>
    </location>
</feature>
<feature type="region of interest" description="Disordered" evidence="6">
    <location>
        <begin position="574"/>
        <end position="595"/>
    </location>
</feature>
<evidence type="ECO:0000259" key="7">
    <source>
        <dbReference type="Pfam" id="PF12348"/>
    </source>
</evidence>
<keyword evidence="5" id="KW-0131">Cell cycle</keyword>
<evidence type="ECO:0000256" key="1">
    <source>
        <dbReference type="ARBA" id="ARBA00004186"/>
    </source>
</evidence>
<protein>
    <recommendedName>
        <fullName evidence="7">CLASP N-terminal domain-containing protein</fullName>
    </recommendedName>
</protein>
<dbReference type="Proteomes" id="UP000322225">
    <property type="component" value="Chromosome 6"/>
</dbReference>
<dbReference type="GO" id="GO:0008017">
    <property type="term" value="F:microtubule binding"/>
    <property type="evidence" value="ECO:0007669"/>
    <property type="project" value="TreeGrafter"/>
</dbReference>
<feature type="compositionally biased region" description="Polar residues" evidence="6">
    <location>
        <begin position="339"/>
        <end position="351"/>
    </location>
</feature>
<feature type="region of interest" description="Disordered" evidence="6">
    <location>
        <begin position="1065"/>
        <end position="1106"/>
    </location>
</feature>
<keyword evidence="4" id="KW-0493">Microtubule</keyword>
<dbReference type="GO" id="GO:0090307">
    <property type="term" value="P:mitotic spindle assembly"/>
    <property type="evidence" value="ECO:0007669"/>
    <property type="project" value="TreeGrafter"/>
</dbReference>
<evidence type="ECO:0000313" key="8">
    <source>
        <dbReference type="EMBL" id="WWD18906.1"/>
    </source>
</evidence>
<feature type="compositionally biased region" description="Basic and acidic residues" evidence="6">
    <location>
        <begin position="320"/>
        <end position="330"/>
    </location>
</feature>
<comment type="similarity">
    <text evidence="2">Belongs to the CLASP family.</text>
</comment>
<feature type="compositionally biased region" description="Low complexity" evidence="6">
    <location>
        <begin position="295"/>
        <end position="310"/>
    </location>
</feature>
<dbReference type="PANTHER" id="PTHR21567">
    <property type="entry name" value="CLASP"/>
    <property type="match status" value="1"/>
</dbReference>
<evidence type="ECO:0000256" key="5">
    <source>
        <dbReference type="ARBA" id="ARBA00022776"/>
    </source>
</evidence>
<dbReference type="Gene3D" id="1.25.10.10">
    <property type="entry name" value="Leucine-rich Repeat Variant"/>
    <property type="match status" value="1"/>
</dbReference>
<reference evidence="8" key="1">
    <citation type="submission" date="2017-08" db="EMBL/GenBank/DDBJ databases">
        <authorList>
            <person name="Cuomo C."/>
            <person name="Billmyre B."/>
            <person name="Heitman J."/>
        </authorList>
    </citation>
    <scope>NUCLEOTIDE SEQUENCE</scope>
    <source>
        <strain evidence="8">CBS 12478</strain>
    </source>
</reference>
<dbReference type="GO" id="GO:0051301">
    <property type="term" value="P:cell division"/>
    <property type="evidence" value="ECO:0007669"/>
    <property type="project" value="UniProtKB-KW"/>
</dbReference>
<name>A0AAJ8LKJ0_9TREE</name>
<evidence type="ECO:0000313" key="9">
    <source>
        <dbReference type="Proteomes" id="UP000322225"/>
    </source>
</evidence>
<evidence type="ECO:0000256" key="2">
    <source>
        <dbReference type="ARBA" id="ARBA00009549"/>
    </source>
</evidence>
<feature type="compositionally biased region" description="Polar residues" evidence="6">
    <location>
        <begin position="284"/>
        <end position="294"/>
    </location>
</feature>
<dbReference type="RefSeq" id="XP_065823356.1">
    <property type="nucleotide sequence ID" value="XM_065967284.1"/>
</dbReference>
<evidence type="ECO:0000256" key="4">
    <source>
        <dbReference type="ARBA" id="ARBA00022701"/>
    </source>
</evidence>
<feature type="compositionally biased region" description="Pro residues" evidence="6">
    <location>
        <begin position="759"/>
        <end position="771"/>
    </location>
</feature>
<feature type="compositionally biased region" description="Low complexity" evidence="6">
    <location>
        <begin position="264"/>
        <end position="283"/>
    </location>
</feature>
<keyword evidence="5" id="KW-0498">Mitosis</keyword>
<dbReference type="InterPro" id="IPR011989">
    <property type="entry name" value="ARM-like"/>
</dbReference>
<evidence type="ECO:0000256" key="6">
    <source>
        <dbReference type="SAM" id="MobiDB-lite"/>
    </source>
</evidence>
<proteinExistence type="inferred from homology"/>
<feature type="compositionally biased region" description="Basic and acidic residues" evidence="6">
    <location>
        <begin position="673"/>
        <end position="693"/>
    </location>
</feature>
<keyword evidence="3" id="KW-0132">Cell division</keyword>
<gene>
    <name evidence="8" type="ORF">CI109_103362</name>
</gene>
<feature type="compositionally biased region" description="Acidic residues" evidence="6">
    <location>
        <begin position="1097"/>
        <end position="1106"/>
    </location>
</feature>
<comment type="subcellular location">
    <subcellularLocation>
        <location evidence="1">Cytoplasm</location>
        <location evidence="1">Cytoskeleton</location>
        <location evidence="1">Spindle</location>
    </subcellularLocation>
</comment>
<dbReference type="Pfam" id="PF12348">
    <property type="entry name" value="CLASP_N"/>
    <property type="match status" value="1"/>
</dbReference>
<dbReference type="GO" id="GO:0005881">
    <property type="term" value="C:cytoplasmic microtubule"/>
    <property type="evidence" value="ECO:0007669"/>
    <property type="project" value="TreeGrafter"/>
</dbReference>
<keyword evidence="9" id="KW-1185">Reference proteome</keyword>
<feature type="compositionally biased region" description="Polar residues" evidence="6">
    <location>
        <begin position="696"/>
        <end position="716"/>
    </location>
</feature>
<reference evidence="8" key="2">
    <citation type="submission" date="2024-01" db="EMBL/GenBank/DDBJ databases">
        <title>Comparative genomics of Cryptococcus and Kwoniella reveals pathogenesis evolution and contrasting modes of karyotype evolution via chromosome fusion or intercentromeric recombination.</title>
        <authorList>
            <person name="Coelho M.A."/>
            <person name="David-Palma M."/>
            <person name="Shea T."/>
            <person name="Bowers K."/>
            <person name="McGinley-Smith S."/>
            <person name="Mohammad A.W."/>
            <person name="Gnirke A."/>
            <person name="Yurkov A.M."/>
            <person name="Nowrousian M."/>
            <person name="Sun S."/>
            <person name="Cuomo C.A."/>
            <person name="Heitman J."/>
        </authorList>
    </citation>
    <scope>NUCLEOTIDE SEQUENCE</scope>
    <source>
        <strain evidence="8">CBS 12478</strain>
    </source>
</reference>
<dbReference type="AlphaFoldDB" id="A0AAJ8LKJ0"/>
<feature type="compositionally biased region" description="Polar residues" evidence="6">
    <location>
        <begin position="1069"/>
        <end position="1093"/>
    </location>
</feature>
<dbReference type="PANTHER" id="PTHR21567:SF60">
    <property type="entry name" value="CLASP N-TERMINAL DOMAIN-CONTAINING PROTEIN"/>
    <property type="match status" value="1"/>
</dbReference>
<feature type="compositionally biased region" description="Low complexity" evidence="6">
    <location>
        <begin position="925"/>
        <end position="950"/>
    </location>
</feature>
<dbReference type="GeneID" id="43589740"/>
<dbReference type="SUPFAM" id="SSF48371">
    <property type="entry name" value="ARM repeat"/>
    <property type="match status" value="1"/>
</dbReference>
<feature type="region of interest" description="Disordered" evidence="6">
    <location>
        <begin position="242"/>
        <end position="353"/>
    </location>
</feature>